<evidence type="ECO:0000256" key="5">
    <source>
        <dbReference type="ARBA" id="ARBA00022692"/>
    </source>
</evidence>
<feature type="transmembrane region" description="Helical" evidence="9">
    <location>
        <begin position="183"/>
        <end position="205"/>
    </location>
</feature>
<evidence type="ECO:0000256" key="8">
    <source>
        <dbReference type="RuleBase" id="RU000477"/>
    </source>
</evidence>
<name>A0A2T4US83_9MICO</name>
<comment type="similarity">
    <text evidence="2 8">Belongs to the MIP/aquaporin (TC 1.A.8) family.</text>
</comment>
<evidence type="ECO:0000313" key="11">
    <source>
        <dbReference type="Proteomes" id="UP000241085"/>
    </source>
</evidence>
<evidence type="ECO:0000256" key="4">
    <source>
        <dbReference type="ARBA" id="ARBA00022475"/>
    </source>
</evidence>
<feature type="transmembrane region" description="Helical" evidence="9">
    <location>
        <begin position="108"/>
        <end position="127"/>
    </location>
</feature>
<evidence type="ECO:0000256" key="2">
    <source>
        <dbReference type="ARBA" id="ARBA00006175"/>
    </source>
</evidence>
<evidence type="ECO:0000256" key="9">
    <source>
        <dbReference type="SAM" id="Phobius"/>
    </source>
</evidence>
<keyword evidence="5 8" id="KW-0812">Transmembrane</keyword>
<proteinExistence type="inferred from homology"/>
<feature type="transmembrane region" description="Helical" evidence="9">
    <location>
        <begin position="225"/>
        <end position="246"/>
    </location>
</feature>
<evidence type="ECO:0000256" key="1">
    <source>
        <dbReference type="ARBA" id="ARBA00004651"/>
    </source>
</evidence>
<keyword evidence="11" id="KW-1185">Reference proteome</keyword>
<dbReference type="SUPFAM" id="SSF81338">
    <property type="entry name" value="Aquaporin-like"/>
    <property type="match status" value="1"/>
</dbReference>
<evidence type="ECO:0000256" key="7">
    <source>
        <dbReference type="ARBA" id="ARBA00023136"/>
    </source>
</evidence>
<dbReference type="Gene3D" id="1.20.1080.10">
    <property type="entry name" value="Glycerol uptake facilitator protein"/>
    <property type="match status" value="1"/>
</dbReference>
<dbReference type="InterPro" id="IPR034294">
    <property type="entry name" value="Aquaporin_transptr"/>
</dbReference>
<dbReference type="RefSeq" id="WP_107574107.1">
    <property type="nucleotide sequence ID" value="NZ_PZPL01000001.1"/>
</dbReference>
<dbReference type="PROSITE" id="PS00221">
    <property type="entry name" value="MIP"/>
    <property type="match status" value="1"/>
</dbReference>
<evidence type="ECO:0000256" key="6">
    <source>
        <dbReference type="ARBA" id="ARBA00022989"/>
    </source>
</evidence>
<accession>A0A2T4US83</accession>
<dbReference type="Proteomes" id="UP000241085">
    <property type="component" value="Unassembled WGS sequence"/>
</dbReference>
<keyword evidence="7 9" id="KW-0472">Membrane</keyword>
<gene>
    <name evidence="10" type="ORF">C1I63_05720</name>
</gene>
<feature type="transmembrane region" description="Helical" evidence="9">
    <location>
        <begin position="155"/>
        <end position="176"/>
    </location>
</feature>
<dbReference type="GO" id="GO:0015250">
    <property type="term" value="F:water channel activity"/>
    <property type="evidence" value="ECO:0007669"/>
    <property type="project" value="TreeGrafter"/>
</dbReference>
<dbReference type="InterPro" id="IPR022357">
    <property type="entry name" value="MIP_CS"/>
</dbReference>
<feature type="transmembrane region" description="Helical" evidence="9">
    <location>
        <begin position="20"/>
        <end position="45"/>
    </location>
</feature>
<reference evidence="10 11" key="1">
    <citation type="submission" date="2018-03" db="EMBL/GenBank/DDBJ databases">
        <title>Bacteriophage NCPPB3778 and a type I-E CRISPR drive the evolution of the US Biological Select Agent, Rathayibacter toxicus.</title>
        <authorList>
            <person name="Davis E.W.II."/>
            <person name="Tabima J.F."/>
            <person name="Weisberg A.J."/>
            <person name="Dantas Lopes L."/>
            <person name="Wiseman M.S."/>
            <person name="Wiseman M.S."/>
            <person name="Pupko T."/>
            <person name="Belcher M.S."/>
            <person name="Sechler A.J."/>
            <person name="Tancos M.A."/>
            <person name="Schroeder B.K."/>
            <person name="Murray T.D."/>
            <person name="Luster D.G."/>
            <person name="Schneider W.L."/>
            <person name="Rogers E."/>
            <person name="Andreote F.D."/>
            <person name="Grunwald N.J."/>
            <person name="Putnam M.L."/>
            <person name="Chang J.H."/>
        </authorList>
    </citation>
    <scope>NUCLEOTIDE SEQUENCE [LARGE SCALE GENOMIC DNA]</scope>
    <source>
        <strain evidence="10 11">DSM 15933</strain>
    </source>
</reference>
<keyword evidence="6 9" id="KW-1133">Transmembrane helix</keyword>
<dbReference type="GO" id="GO:0005886">
    <property type="term" value="C:plasma membrane"/>
    <property type="evidence" value="ECO:0007669"/>
    <property type="project" value="UniProtKB-SubCell"/>
</dbReference>
<dbReference type="InterPro" id="IPR000425">
    <property type="entry name" value="MIP"/>
</dbReference>
<sequence length="263" mass="25706">MSRTSTAPAAERTADAPVPAAVRLLAEVFGTALLVGGGVGAALFASAFPTEQNTLGIGFLGVALAFGLSVLVGIAAVGHLSGGHFNPAVTLGLAVAGRTPWRDVPGYVLAQLVGGLLGATALVAIAADGPEGFLASAQQSGFASNGFGEHSPGGFGLGAVLLAETLLTAVFVTVILSVTARAAALAPVVIGLALALIHLVSIPISNTSVNPARSLAAAVYGGPDALAQLWVFVAAPLLGAAIAGGAHRLAQTRTGARTLAPSA</sequence>
<dbReference type="InterPro" id="IPR023271">
    <property type="entry name" value="Aquaporin-like"/>
</dbReference>
<protein>
    <submittedName>
        <fullName evidence="10">Aquaporin Z</fullName>
    </submittedName>
</protein>
<dbReference type="PRINTS" id="PR00783">
    <property type="entry name" value="MINTRINSICP"/>
</dbReference>
<evidence type="ECO:0000256" key="3">
    <source>
        <dbReference type="ARBA" id="ARBA00022448"/>
    </source>
</evidence>
<feature type="transmembrane region" description="Helical" evidence="9">
    <location>
        <begin position="57"/>
        <end position="78"/>
    </location>
</feature>
<evidence type="ECO:0000313" key="10">
    <source>
        <dbReference type="EMBL" id="PTL72397.1"/>
    </source>
</evidence>
<dbReference type="EMBL" id="PZPL01000001">
    <property type="protein sequence ID" value="PTL72397.1"/>
    <property type="molecule type" value="Genomic_DNA"/>
</dbReference>
<dbReference type="PANTHER" id="PTHR19139">
    <property type="entry name" value="AQUAPORIN TRANSPORTER"/>
    <property type="match status" value="1"/>
</dbReference>
<comment type="subcellular location">
    <subcellularLocation>
        <location evidence="1">Cell membrane</location>
        <topology evidence="1">Multi-pass membrane protein</topology>
    </subcellularLocation>
</comment>
<dbReference type="Pfam" id="PF00230">
    <property type="entry name" value="MIP"/>
    <property type="match status" value="1"/>
</dbReference>
<dbReference type="PANTHER" id="PTHR19139:SF199">
    <property type="entry name" value="MIP17260P"/>
    <property type="match status" value="1"/>
</dbReference>
<dbReference type="AlphaFoldDB" id="A0A2T4US83"/>
<comment type="caution">
    <text evidence="10">The sequence shown here is derived from an EMBL/GenBank/DDBJ whole genome shotgun (WGS) entry which is preliminary data.</text>
</comment>
<keyword evidence="3 8" id="KW-0813">Transport</keyword>
<organism evidence="10 11">
    <name type="scientific">Rathayibacter caricis DSM 15933</name>
    <dbReference type="NCBI Taxonomy" id="1328867"/>
    <lineage>
        <taxon>Bacteria</taxon>
        <taxon>Bacillati</taxon>
        <taxon>Actinomycetota</taxon>
        <taxon>Actinomycetes</taxon>
        <taxon>Micrococcales</taxon>
        <taxon>Microbacteriaceae</taxon>
        <taxon>Rathayibacter</taxon>
    </lineage>
</organism>
<keyword evidence="4" id="KW-1003">Cell membrane</keyword>